<evidence type="ECO:0000256" key="6">
    <source>
        <dbReference type="ARBA" id="ARBA00022989"/>
    </source>
</evidence>
<evidence type="ECO:0000256" key="7">
    <source>
        <dbReference type="ARBA" id="ARBA00023065"/>
    </source>
</evidence>
<evidence type="ECO:0000256" key="5">
    <source>
        <dbReference type="ARBA" id="ARBA00022692"/>
    </source>
</evidence>
<evidence type="ECO:0000313" key="16">
    <source>
        <dbReference type="Proteomes" id="UP000694941"/>
    </source>
</evidence>
<dbReference type="PANTHER" id="PTHR42643">
    <property type="entry name" value="IONOTROPIC RECEPTOR 20A-RELATED"/>
    <property type="match status" value="1"/>
</dbReference>
<name>A0ABM1SC29_LIMPO</name>
<keyword evidence="7" id="KW-0406">Ion transport</keyword>
<evidence type="ECO:0000259" key="15">
    <source>
        <dbReference type="SMART" id="SM00918"/>
    </source>
</evidence>
<accession>A0ABM1SC29</accession>
<evidence type="ECO:0000256" key="2">
    <source>
        <dbReference type="ARBA" id="ARBA00008685"/>
    </source>
</evidence>
<evidence type="ECO:0000256" key="1">
    <source>
        <dbReference type="ARBA" id="ARBA00004651"/>
    </source>
</evidence>
<keyword evidence="4" id="KW-1003">Cell membrane</keyword>
<dbReference type="Gene3D" id="1.10.287.70">
    <property type="match status" value="1"/>
</dbReference>
<dbReference type="InterPro" id="IPR001320">
    <property type="entry name" value="Iontro_rcpt_C"/>
</dbReference>
<evidence type="ECO:0000256" key="8">
    <source>
        <dbReference type="ARBA" id="ARBA00023136"/>
    </source>
</evidence>
<keyword evidence="9" id="KW-0675">Receptor</keyword>
<keyword evidence="5 13" id="KW-0812">Transmembrane</keyword>
<evidence type="ECO:0000256" key="11">
    <source>
        <dbReference type="ARBA" id="ARBA00023286"/>
    </source>
</evidence>
<sequence length="543" mass="62064">MHELRKQRSYINVICLVHSNFEFFMDMADSDFKELSWARYLIVEDPHKIAKYLSTYPMVACQVYSIYKRHRSRKLTEATYILQRADPTTSTCYSRETVATWKSINGQYTLHSSDLKATDIKNFKGRTLKVGCVHVFPFFMLNIREEKVEGTGGIEFHLLKTMAQYLNFKFELVTPEDRHWGSKMSNGTWTGMIGLVHRKEADFAMSEISRTFEREAAVEYTEPHMLDPVLFLTRSPGEKPRAFVIFRPFTVQIWLFIVVAVLVCTVFLYGLSQVSITINKTRVKIGQLGWYLYGSLLMQATNVYILKRDSFRLMVAFWWMFALIVISAYSGTLTSFMNVPGMNEAVDTVGKLESSVVREKMKAGTVIGTSFLTNFLVATEGTFLTLGKRMKENPKETTAKNLDQGMSWALERNFAFIFALAPLEAKAAGLGWERFVIAKDQFFTTVYAIPLQQGCPYKNTFNKILRKIQEAGLIFKWKEDLLVKLRVQAAKSGDVESGGPRSLGLEDLQGAFYLLFLGLVFSILVLAGENYCIRKHKIIIKQS</sequence>
<keyword evidence="6 13" id="KW-1133">Transmembrane helix</keyword>
<dbReference type="Pfam" id="PF10613">
    <property type="entry name" value="Lig_chan-Glu_bd"/>
    <property type="match status" value="1"/>
</dbReference>
<comment type="subcellular location">
    <subcellularLocation>
        <location evidence="1">Cell membrane</location>
        <topology evidence="1">Multi-pass membrane protein</topology>
    </subcellularLocation>
</comment>
<keyword evidence="8 13" id="KW-0472">Membrane</keyword>
<evidence type="ECO:0000256" key="9">
    <source>
        <dbReference type="ARBA" id="ARBA00023170"/>
    </source>
</evidence>
<feature type="domain" description="Ionotropic glutamate receptor C-terminal" evidence="14">
    <location>
        <begin position="127"/>
        <end position="484"/>
    </location>
</feature>
<evidence type="ECO:0000256" key="13">
    <source>
        <dbReference type="SAM" id="Phobius"/>
    </source>
</evidence>
<dbReference type="SUPFAM" id="SSF53850">
    <property type="entry name" value="Periplasmic binding protein-like II"/>
    <property type="match status" value="1"/>
</dbReference>
<dbReference type="InterPro" id="IPR052192">
    <property type="entry name" value="Insect_Ionotropic_Sensory_Rcpt"/>
</dbReference>
<protein>
    <submittedName>
        <fullName evidence="17">Glutamate receptor ionotropic, delta-1-like</fullName>
    </submittedName>
</protein>
<evidence type="ECO:0000259" key="14">
    <source>
        <dbReference type="SMART" id="SM00079"/>
    </source>
</evidence>
<keyword evidence="16" id="KW-1185">Reference proteome</keyword>
<dbReference type="Pfam" id="PF00060">
    <property type="entry name" value="Lig_chan"/>
    <property type="match status" value="1"/>
</dbReference>
<dbReference type="PANTHER" id="PTHR42643:SF24">
    <property type="entry name" value="IONOTROPIC RECEPTOR 60A"/>
    <property type="match status" value="1"/>
</dbReference>
<evidence type="ECO:0000256" key="4">
    <source>
        <dbReference type="ARBA" id="ARBA00022475"/>
    </source>
</evidence>
<feature type="transmembrane region" description="Helical" evidence="13">
    <location>
        <begin position="249"/>
        <end position="270"/>
    </location>
</feature>
<evidence type="ECO:0000313" key="17">
    <source>
        <dbReference type="RefSeq" id="XP_022241184.1"/>
    </source>
</evidence>
<dbReference type="SMART" id="SM00918">
    <property type="entry name" value="Lig_chan-Glu_bd"/>
    <property type="match status" value="1"/>
</dbReference>
<dbReference type="Gene3D" id="3.40.190.10">
    <property type="entry name" value="Periplasmic binding protein-like II"/>
    <property type="match status" value="1"/>
</dbReference>
<dbReference type="GeneID" id="106459075"/>
<comment type="similarity">
    <text evidence="2">Belongs to the glutamate-gated ion channel (TC 1.A.10.1) family.</text>
</comment>
<proteinExistence type="inferred from homology"/>
<organism evidence="16 17">
    <name type="scientific">Limulus polyphemus</name>
    <name type="common">Atlantic horseshoe crab</name>
    <dbReference type="NCBI Taxonomy" id="6850"/>
    <lineage>
        <taxon>Eukaryota</taxon>
        <taxon>Metazoa</taxon>
        <taxon>Ecdysozoa</taxon>
        <taxon>Arthropoda</taxon>
        <taxon>Chelicerata</taxon>
        <taxon>Merostomata</taxon>
        <taxon>Xiphosura</taxon>
        <taxon>Limulidae</taxon>
        <taxon>Limulus</taxon>
    </lineage>
</organism>
<feature type="transmembrane region" description="Helical" evidence="13">
    <location>
        <begin position="313"/>
        <end position="332"/>
    </location>
</feature>
<keyword evidence="10" id="KW-0325">Glycoprotein</keyword>
<keyword evidence="3" id="KW-0813">Transport</keyword>
<gene>
    <name evidence="17" type="primary">LOC106459075</name>
</gene>
<dbReference type="Proteomes" id="UP000694941">
    <property type="component" value="Unplaced"/>
</dbReference>
<evidence type="ECO:0000256" key="3">
    <source>
        <dbReference type="ARBA" id="ARBA00022448"/>
    </source>
</evidence>
<reference evidence="17" key="1">
    <citation type="submission" date="2025-08" db="UniProtKB">
        <authorList>
            <consortium name="RefSeq"/>
        </authorList>
    </citation>
    <scope>IDENTIFICATION</scope>
    <source>
        <tissue evidence="17">Muscle</tissue>
    </source>
</reference>
<dbReference type="SMART" id="SM00079">
    <property type="entry name" value="PBPe"/>
    <property type="match status" value="1"/>
</dbReference>
<keyword evidence="11" id="KW-1071">Ligand-gated ion channel</keyword>
<evidence type="ECO:0000256" key="10">
    <source>
        <dbReference type="ARBA" id="ARBA00023180"/>
    </source>
</evidence>
<evidence type="ECO:0000256" key="12">
    <source>
        <dbReference type="ARBA" id="ARBA00023303"/>
    </source>
</evidence>
<feature type="domain" description="Ionotropic glutamate receptor L-glutamate and glycine-binding" evidence="15">
    <location>
        <begin position="137"/>
        <end position="198"/>
    </location>
</feature>
<dbReference type="RefSeq" id="XP_022241184.1">
    <property type="nucleotide sequence ID" value="XM_022385476.1"/>
</dbReference>
<dbReference type="InterPro" id="IPR019594">
    <property type="entry name" value="Glu/Gly-bd"/>
</dbReference>
<keyword evidence="12" id="KW-0407">Ion channel</keyword>
<feature type="transmembrane region" description="Helical" evidence="13">
    <location>
        <begin position="511"/>
        <end position="533"/>
    </location>
</feature>